<gene>
    <name evidence="1" type="ORF">D4T97_006865</name>
</gene>
<dbReference type="InterPro" id="IPR036388">
    <property type="entry name" value="WH-like_DNA-bd_sf"/>
</dbReference>
<dbReference type="AlphaFoldDB" id="A0A429Y4X0"/>
<dbReference type="RefSeq" id="WP_126049010.1">
    <property type="nucleotide sequence ID" value="NZ_QYTV02000002.1"/>
</dbReference>
<evidence type="ECO:0000313" key="2">
    <source>
        <dbReference type="Proteomes" id="UP000287156"/>
    </source>
</evidence>
<dbReference type="InterPro" id="IPR043128">
    <property type="entry name" value="Rev_trsase/Diguanyl_cyclase"/>
</dbReference>
<dbReference type="OrthoDB" id="4986073at2"/>
<organism evidence="1 2">
    <name type="scientific">Siminovitchia acidinfaciens</name>
    <dbReference type="NCBI Taxonomy" id="2321395"/>
    <lineage>
        <taxon>Bacteria</taxon>
        <taxon>Bacillati</taxon>
        <taxon>Bacillota</taxon>
        <taxon>Bacilli</taxon>
        <taxon>Bacillales</taxon>
        <taxon>Bacillaceae</taxon>
        <taxon>Siminovitchia</taxon>
    </lineage>
</organism>
<accession>A0A429Y4X0</accession>
<reference evidence="1" key="1">
    <citation type="submission" date="2018-12" db="EMBL/GenBank/DDBJ databases">
        <authorList>
            <person name="Sun L."/>
            <person name="Chen Z."/>
        </authorList>
    </citation>
    <scope>NUCLEOTIDE SEQUENCE [LARGE SCALE GENOMIC DNA]</scope>
    <source>
        <strain evidence="1">3-2-2</strain>
    </source>
</reference>
<protein>
    <recommendedName>
        <fullName evidence="3">Transcriptional regulator</fullName>
    </recommendedName>
</protein>
<dbReference type="SUPFAM" id="SSF46785">
    <property type="entry name" value="Winged helix' DNA-binding domain"/>
    <property type="match status" value="1"/>
</dbReference>
<comment type="caution">
    <text evidence="1">The sequence shown here is derived from an EMBL/GenBank/DDBJ whole genome shotgun (WGS) entry which is preliminary data.</text>
</comment>
<sequence>MKARAGIVGPKDLVNTMKEIAKEFDEQLITVPFEYLHAMEATEIVRKNQQSVDFWIFAGPALHTFVQKSGSQQPFYYLNLDGASLQKTLLEISYKDNMSLSRMSIDLLKERDVFETYRELRITYKDIYVYEYEYDTPLDKLLAFHQDLYMKKKVDICVTCLHFIYEKLRQQGIPVYRVTPTRVNIRETFLSAIEKWTTHQFKKSQIAVVLIEIQKIEQNRNSSTTISYDAHRTNLELQTAILDYAESISGSFVNLGLGSFIIFSTRGFSRETGQHIQVLLDSISLVTDLPANIGIGYGDTALKAEENARVALHHAQNYEAYCAFLVDDRDNITGPLRQEENISFSYRTEDKEISNKLKDSGVTITTFNKILSVQRRTGNHSVTTNLLADWLKMTPRNARRILTGLVEQGLAEIIGEEAPASKGRPRKIYRVTAEVNE</sequence>
<dbReference type="EMBL" id="QYTV02000002">
    <property type="protein sequence ID" value="RST76476.1"/>
    <property type="molecule type" value="Genomic_DNA"/>
</dbReference>
<dbReference type="Gene3D" id="1.10.10.10">
    <property type="entry name" value="Winged helix-like DNA-binding domain superfamily/Winged helix DNA-binding domain"/>
    <property type="match status" value="1"/>
</dbReference>
<evidence type="ECO:0000313" key="1">
    <source>
        <dbReference type="EMBL" id="RST76476.1"/>
    </source>
</evidence>
<dbReference type="InterPro" id="IPR036390">
    <property type="entry name" value="WH_DNA-bd_sf"/>
</dbReference>
<proteinExistence type="predicted"/>
<evidence type="ECO:0008006" key="3">
    <source>
        <dbReference type="Google" id="ProtNLM"/>
    </source>
</evidence>
<dbReference type="Gene3D" id="3.30.70.270">
    <property type="match status" value="1"/>
</dbReference>
<dbReference type="Proteomes" id="UP000287156">
    <property type="component" value="Unassembled WGS sequence"/>
</dbReference>
<name>A0A429Y4X0_9BACI</name>
<keyword evidence="2" id="KW-1185">Reference proteome</keyword>